<dbReference type="OrthoDB" id="574359at2"/>
<organism evidence="1 2">
    <name type="scientific">Lentibacillus halodurans</name>
    <dbReference type="NCBI Taxonomy" id="237679"/>
    <lineage>
        <taxon>Bacteria</taxon>
        <taxon>Bacillati</taxon>
        <taxon>Bacillota</taxon>
        <taxon>Bacilli</taxon>
        <taxon>Bacillales</taxon>
        <taxon>Bacillaceae</taxon>
        <taxon>Lentibacillus</taxon>
    </lineage>
</organism>
<dbReference type="Pfam" id="PF05988">
    <property type="entry name" value="DUF899"/>
    <property type="match status" value="1"/>
</dbReference>
<dbReference type="EMBL" id="FOJW01000021">
    <property type="protein sequence ID" value="SFB37858.1"/>
    <property type="molecule type" value="Genomic_DNA"/>
</dbReference>
<evidence type="ECO:0000313" key="1">
    <source>
        <dbReference type="EMBL" id="SFB37858.1"/>
    </source>
</evidence>
<evidence type="ECO:0000313" key="2">
    <source>
        <dbReference type="Proteomes" id="UP000198642"/>
    </source>
</evidence>
<protein>
    <submittedName>
        <fullName evidence="1">Predicted dithiol-disulfide oxidoreductase, DUF899 family</fullName>
    </submittedName>
</protein>
<proteinExistence type="predicted"/>
<dbReference type="InterPro" id="IPR010296">
    <property type="entry name" value="DUF899_thioredox"/>
</dbReference>
<accession>A0A1I1AN16</accession>
<name>A0A1I1AN16_9BACI</name>
<gene>
    <name evidence="1" type="ORF">SAMN04488072_12140</name>
</gene>
<dbReference type="RefSeq" id="WP_090241404.1">
    <property type="nucleotide sequence ID" value="NZ_FOJW01000021.1"/>
</dbReference>
<sequence length="243" mass="28547">MSTENSTYLPKIVTRDEWLAVRQNLLTKEKEMTRARDELSAERRRMPMVEIDKSYIFEGPEGKVGLLDLFRDCRQLIVYHFMFDPSWDEGCEGCSMIVDSMGHLSHLYARDTSLVLVSQAPLNKIEPFKERMGWYMPWYSSFDSDFNYDFEATSESGVQRQHQGLSVFLRDADRIFHTYSTYSRGLDTLFSNFNYLDLTPLGRQETWENSPEGCPQSPPYEWWRLHDAYDHPEDSGSCCHLKR</sequence>
<reference evidence="1 2" key="1">
    <citation type="submission" date="2016-10" db="EMBL/GenBank/DDBJ databases">
        <authorList>
            <person name="de Groot N.N."/>
        </authorList>
    </citation>
    <scope>NUCLEOTIDE SEQUENCE [LARGE SCALE GENOMIC DNA]</scope>
    <source>
        <strain evidence="1 2">CGMCC 1.3702</strain>
    </source>
</reference>
<dbReference type="Proteomes" id="UP000198642">
    <property type="component" value="Unassembled WGS sequence"/>
</dbReference>
<dbReference type="STRING" id="237679.SAMN04488072_12140"/>
<keyword evidence="2" id="KW-1185">Reference proteome</keyword>
<dbReference type="AlphaFoldDB" id="A0A1I1AN16"/>